<evidence type="ECO:0000256" key="1">
    <source>
        <dbReference type="SAM" id="Phobius"/>
    </source>
</evidence>
<keyword evidence="1" id="KW-0812">Transmembrane</keyword>
<keyword evidence="3" id="KW-1185">Reference proteome</keyword>
<accession>A0A830F9K5</accession>
<dbReference type="OrthoDB" id="275727at2157"/>
<feature type="transmembrane region" description="Helical" evidence="1">
    <location>
        <begin position="83"/>
        <end position="103"/>
    </location>
</feature>
<dbReference type="Proteomes" id="UP000607197">
    <property type="component" value="Unassembled WGS sequence"/>
</dbReference>
<comment type="caution">
    <text evidence="2">The sequence shown here is derived from an EMBL/GenBank/DDBJ whole genome shotgun (WGS) entry which is preliminary data.</text>
</comment>
<dbReference type="EMBL" id="BMPG01000001">
    <property type="protein sequence ID" value="GGL53152.1"/>
    <property type="molecule type" value="Genomic_DNA"/>
</dbReference>
<gene>
    <name evidence="2" type="ORF">GCM10009039_09210</name>
</gene>
<reference evidence="2" key="2">
    <citation type="submission" date="2020-09" db="EMBL/GenBank/DDBJ databases">
        <authorList>
            <person name="Sun Q."/>
            <person name="Ohkuma M."/>
        </authorList>
    </citation>
    <scope>NUCLEOTIDE SEQUENCE</scope>
    <source>
        <strain evidence="2">JCM 19596</strain>
    </source>
</reference>
<organism evidence="2 3">
    <name type="scientific">Halocalculus aciditolerans</name>
    <dbReference type="NCBI Taxonomy" id="1383812"/>
    <lineage>
        <taxon>Archaea</taxon>
        <taxon>Methanobacteriati</taxon>
        <taxon>Methanobacteriota</taxon>
        <taxon>Stenosarchaea group</taxon>
        <taxon>Halobacteria</taxon>
        <taxon>Halobacteriales</taxon>
        <taxon>Halobacteriaceae</taxon>
        <taxon>Halocalculus</taxon>
    </lineage>
</organism>
<keyword evidence="1" id="KW-0472">Membrane</keyword>
<reference evidence="2" key="1">
    <citation type="journal article" date="2014" name="Int. J. Syst. Evol. Microbiol.">
        <title>Complete genome sequence of Corynebacterium casei LMG S-19264T (=DSM 44701T), isolated from a smear-ripened cheese.</title>
        <authorList>
            <consortium name="US DOE Joint Genome Institute (JGI-PGF)"/>
            <person name="Walter F."/>
            <person name="Albersmeier A."/>
            <person name="Kalinowski J."/>
            <person name="Ruckert C."/>
        </authorList>
    </citation>
    <scope>NUCLEOTIDE SEQUENCE</scope>
    <source>
        <strain evidence="2">JCM 19596</strain>
    </source>
</reference>
<feature type="transmembrane region" description="Helical" evidence="1">
    <location>
        <begin position="55"/>
        <end position="76"/>
    </location>
</feature>
<sequence>MRRVSRDNYVRATALLAALATVGLWLPWVTKLPAGYTQGQPYYTMEWVAGLDAGFQAIDVPALIILVLLVVVVAILRSGQWSAALPLLAVGALSTWLTGNQLLGYRGVERYAAQPGLYLLVAASLGLFIVGVVAASDWFRRKFQSTTAG</sequence>
<evidence type="ECO:0000313" key="3">
    <source>
        <dbReference type="Proteomes" id="UP000607197"/>
    </source>
</evidence>
<dbReference type="RefSeq" id="WP_188976290.1">
    <property type="nucleotide sequence ID" value="NZ_BMPG01000001.1"/>
</dbReference>
<proteinExistence type="predicted"/>
<protein>
    <submittedName>
        <fullName evidence="2">Uncharacterized protein</fullName>
    </submittedName>
</protein>
<feature type="transmembrane region" description="Helical" evidence="1">
    <location>
        <begin position="115"/>
        <end position="135"/>
    </location>
</feature>
<keyword evidence="1" id="KW-1133">Transmembrane helix</keyword>
<evidence type="ECO:0000313" key="2">
    <source>
        <dbReference type="EMBL" id="GGL53152.1"/>
    </source>
</evidence>
<name>A0A830F9K5_9EURY</name>
<dbReference type="AlphaFoldDB" id="A0A830F9K5"/>